<dbReference type="InterPro" id="IPR019987">
    <property type="entry name" value="GTP-bd_ribosome_bio_YsxC"/>
</dbReference>
<accession>A0A1W1YUH4</accession>
<evidence type="ECO:0000256" key="7">
    <source>
        <dbReference type="ARBA" id="ARBA00023134"/>
    </source>
</evidence>
<dbReference type="GO" id="GO:0000917">
    <property type="term" value="P:division septum assembly"/>
    <property type="evidence" value="ECO:0007669"/>
    <property type="project" value="UniProtKB-KW"/>
</dbReference>
<evidence type="ECO:0000313" key="13">
    <source>
        <dbReference type="Proteomes" id="UP000192790"/>
    </source>
</evidence>
<dbReference type="HAMAP" id="MF_00321">
    <property type="entry name" value="GTPase_EngB"/>
    <property type="match status" value="1"/>
</dbReference>
<feature type="domain" description="EngB-type G" evidence="11">
    <location>
        <begin position="22"/>
        <end position="194"/>
    </location>
</feature>
<name>A0A1W1YUH4_9FIRM</name>
<evidence type="ECO:0000256" key="5">
    <source>
        <dbReference type="ARBA" id="ARBA00022741"/>
    </source>
</evidence>
<evidence type="ECO:0000256" key="6">
    <source>
        <dbReference type="ARBA" id="ARBA00022842"/>
    </source>
</evidence>
<evidence type="ECO:0000256" key="8">
    <source>
        <dbReference type="ARBA" id="ARBA00023210"/>
    </source>
</evidence>
<dbReference type="PANTHER" id="PTHR11649">
    <property type="entry name" value="MSS1/TRME-RELATED GTP-BINDING PROTEIN"/>
    <property type="match status" value="1"/>
</dbReference>
<dbReference type="InterPro" id="IPR027417">
    <property type="entry name" value="P-loop_NTPase"/>
</dbReference>
<keyword evidence="3 10" id="KW-0132">Cell division</keyword>
<evidence type="ECO:0000256" key="2">
    <source>
        <dbReference type="ARBA" id="ARBA00009638"/>
    </source>
</evidence>
<dbReference type="GO" id="GO:0046872">
    <property type="term" value="F:metal ion binding"/>
    <property type="evidence" value="ECO:0007669"/>
    <property type="project" value="UniProtKB-KW"/>
</dbReference>
<evidence type="ECO:0000256" key="3">
    <source>
        <dbReference type="ARBA" id="ARBA00022618"/>
    </source>
</evidence>
<evidence type="ECO:0000256" key="1">
    <source>
        <dbReference type="ARBA" id="ARBA00001946"/>
    </source>
</evidence>
<dbReference type="SUPFAM" id="SSF52540">
    <property type="entry name" value="P-loop containing nucleoside triphosphate hydrolases"/>
    <property type="match status" value="1"/>
</dbReference>
<dbReference type="Proteomes" id="UP000192790">
    <property type="component" value="Unassembled WGS sequence"/>
</dbReference>
<keyword evidence="8 10" id="KW-0717">Septation</keyword>
<dbReference type="AlphaFoldDB" id="A0A1W1YUH4"/>
<protein>
    <recommendedName>
        <fullName evidence="10">Probable GTP-binding protein EngB</fullName>
    </recommendedName>
</protein>
<dbReference type="Pfam" id="PF01926">
    <property type="entry name" value="MMR_HSR1"/>
    <property type="match status" value="1"/>
</dbReference>
<keyword evidence="9 10" id="KW-0131">Cell cycle</keyword>
<dbReference type="STRING" id="1122930.SAMN02745168_0670"/>
<dbReference type="PANTHER" id="PTHR11649:SF13">
    <property type="entry name" value="ENGB-TYPE G DOMAIN-CONTAINING PROTEIN"/>
    <property type="match status" value="1"/>
</dbReference>
<evidence type="ECO:0000259" key="11">
    <source>
        <dbReference type="PROSITE" id="PS51706"/>
    </source>
</evidence>
<dbReference type="InterPro" id="IPR006073">
    <property type="entry name" value="GTP-bd"/>
</dbReference>
<comment type="function">
    <text evidence="10">Necessary for normal cell division and for the maintenance of normal septation.</text>
</comment>
<comment type="cofactor">
    <cofactor evidence="1">
        <name>Mg(2+)</name>
        <dbReference type="ChEBI" id="CHEBI:18420"/>
    </cofactor>
</comment>
<dbReference type="Gene3D" id="3.40.50.300">
    <property type="entry name" value="P-loop containing nucleotide triphosphate hydrolases"/>
    <property type="match status" value="1"/>
</dbReference>
<keyword evidence="7 10" id="KW-0342">GTP-binding</keyword>
<organism evidence="12 13">
    <name type="scientific">Papillibacter cinnamivorans DSM 12816</name>
    <dbReference type="NCBI Taxonomy" id="1122930"/>
    <lineage>
        <taxon>Bacteria</taxon>
        <taxon>Bacillati</taxon>
        <taxon>Bacillota</taxon>
        <taxon>Clostridia</taxon>
        <taxon>Eubacteriales</taxon>
        <taxon>Oscillospiraceae</taxon>
        <taxon>Papillibacter</taxon>
    </lineage>
</organism>
<keyword evidence="4" id="KW-0479">Metal-binding</keyword>
<evidence type="ECO:0000256" key="10">
    <source>
        <dbReference type="HAMAP-Rule" id="MF_00321"/>
    </source>
</evidence>
<reference evidence="12 13" key="1">
    <citation type="submission" date="2017-04" db="EMBL/GenBank/DDBJ databases">
        <authorList>
            <person name="Afonso C.L."/>
            <person name="Miller P.J."/>
            <person name="Scott M.A."/>
            <person name="Spackman E."/>
            <person name="Goraichik I."/>
            <person name="Dimitrov K.M."/>
            <person name="Suarez D.L."/>
            <person name="Swayne D.E."/>
        </authorList>
    </citation>
    <scope>NUCLEOTIDE SEQUENCE [LARGE SCALE GENOMIC DNA]</scope>
    <source>
        <strain evidence="12 13">DSM 12816</strain>
    </source>
</reference>
<comment type="similarity">
    <text evidence="2 10">Belongs to the TRAFAC class TrmE-Era-EngA-EngB-Septin-like GTPase superfamily. EngB GTPase family.</text>
</comment>
<dbReference type="OrthoDB" id="9804921at2"/>
<dbReference type="NCBIfam" id="TIGR03598">
    <property type="entry name" value="GTPase_YsxC"/>
    <property type="match status" value="1"/>
</dbReference>
<evidence type="ECO:0000256" key="9">
    <source>
        <dbReference type="ARBA" id="ARBA00023306"/>
    </source>
</evidence>
<gene>
    <name evidence="10" type="primary">engB</name>
    <name evidence="12" type="ORF">SAMN02745168_0670</name>
</gene>
<sequence length="195" mass="21377">MNFQNAQFILSAARPGDFPSDGLPQVVFAGRSNVGKSSVINCLLGRRNLARVGSSPGKTAHVNYFKIDGRFYFVDLPGYGYAKVSRQEKDRWRALVGAYFADPSRVALGILVVDARHKPTEDDRLMASWFQETGRPFVVAANKTDKLSASELAPALSLIAETLELEEASLLPFSARTGTSREVLLSRINICLSKP</sequence>
<dbReference type="EMBL" id="FWXW01000001">
    <property type="protein sequence ID" value="SMC39829.1"/>
    <property type="molecule type" value="Genomic_DNA"/>
</dbReference>
<dbReference type="GO" id="GO:0005829">
    <property type="term" value="C:cytosol"/>
    <property type="evidence" value="ECO:0007669"/>
    <property type="project" value="TreeGrafter"/>
</dbReference>
<evidence type="ECO:0000256" key="4">
    <source>
        <dbReference type="ARBA" id="ARBA00022723"/>
    </source>
</evidence>
<keyword evidence="6" id="KW-0460">Magnesium</keyword>
<dbReference type="PROSITE" id="PS51706">
    <property type="entry name" value="G_ENGB"/>
    <property type="match status" value="1"/>
</dbReference>
<dbReference type="CDD" id="cd01876">
    <property type="entry name" value="YihA_EngB"/>
    <property type="match status" value="1"/>
</dbReference>
<proteinExistence type="inferred from homology"/>
<evidence type="ECO:0000313" key="12">
    <source>
        <dbReference type="EMBL" id="SMC39829.1"/>
    </source>
</evidence>
<dbReference type="GO" id="GO:0005525">
    <property type="term" value="F:GTP binding"/>
    <property type="evidence" value="ECO:0007669"/>
    <property type="project" value="UniProtKB-UniRule"/>
</dbReference>
<dbReference type="InterPro" id="IPR030393">
    <property type="entry name" value="G_ENGB_dom"/>
</dbReference>
<keyword evidence="5 10" id="KW-0547">Nucleotide-binding</keyword>
<keyword evidence="13" id="KW-1185">Reference proteome</keyword>